<evidence type="ECO:0000256" key="1">
    <source>
        <dbReference type="SAM" id="MobiDB-lite"/>
    </source>
</evidence>
<comment type="caution">
    <text evidence="2">The sequence shown here is derived from an EMBL/GenBank/DDBJ whole genome shotgun (WGS) entry which is preliminary data.</text>
</comment>
<accession>A0A498I8Q5</accession>
<proteinExistence type="predicted"/>
<protein>
    <submittedName>
        <fullName evidence="2">Uncharacterized protein</fullName>
    </submittedName>
</protein>
<dbReference type="AlphaFoldDB" id="A0A498I8Q5"/>
<reference evidence="2 3" key="1">
    <citation type="submission" date="2018-10" db="EMBL/GenBank/DDBJ databases">
        <title>A high-quality apple genome assembly.</title>
        <authorList>
            <person name="Hu J."/>
        </authorList>
    </citation>
    <scope>NUCLEOTIDE SEQUENCE [LARGE SCALE GENOMIC DNA]</scope>
    <source>
        <strain evidence="3">cv. HFTH1</strain>
        <tissue evidence="2">Young leaf</tissue>
    </source>
</reference>
<evidence type="ECO:0000313" key="2">
    <source>
        <dbReference type="EMBL" id="RXH78367.1"/>
    </source>
</evidence>
<keyword evidence="3" id="KW-1185">Reference proteome</keyword>
<gene>
    <name evidence="2" type="ORF">DVH24_001885</name>
</gene>
<name>A0A498I8Q5_MALDO</name>
<dbReference type="Proteomes" id="UP000290289">
    <property type="component" value="Chromosome 13"/>
</dbReference>
<organism evidence="2 3">
    <name type="scientific">Malus domestica</name>
    <name type="common">Apple</name>
    <name type="synonym">Pyrus malus</name>
    <dbReference type="NCBI Taxonomy" id="3750"/>
    <lineage>
        <taxon>Eukaryota</taxon>
        <taxon>Viridiplantae</taxon>
        <taxon>Streptophyta</taxon>
        <taxon>Embryophyta</taxon>
        <taxon>Tracheophyta</taxon>
        <taxon>Spermatophyta</taxon>
        <taxon>Magnoliopsida</taxon>
        <taxon>eudicotyledons</taxon>
        <taxon>Gunneridae</taxon>
        <taxon>Pentapetalae</taxon>
        <taxon>rosids</taxon>
        <taxon>fabids</taxon>
        <taxon>Rosales</taxon>
        <taxon>Rosaceae</taxon>
        <taxon>Amygdaloideae</taxon>
        <taxon>Maleae</taxon>
        <taxon>Malus</taxon>
    </lineage>
</organism>
<sequence length="74" mass="8784">MIVDDTYEFSAPHFFDFIKEESENDWCKAELWFDYALAYAPSHRERGFRERPRKSPIRQQSLAFKEDSANSSMG</sequence>
<evidence type="ECO:0000313" key="3">
    <source>
        <dbReference type="Proteomes" id="UP000290289"/>
    </source>
</evidence>
<feature type="region of interest" description="Disordered" evidence="1">
    <location>
        <begin position="44"/>
        <end position="74"/>
    </location>
</feature>
<dbReference type="EMBL" id="RDQH01000339">
    <property type="protein sequence ID" value="RXH78367.1"/>
    <property type="molecule type" value="Genomic_DNA"/>
</dbReference>